<feature type="chain" id="PRO_5004647476" description="CopC domain-containing protein" evidence="7">
    <location>
        <begin position="22"/>
        <end position="216"/>
    </location>
</feature>
<dbReference type="PANTHER" id="PTHR34820:SF4">
    <property type="entry name" value="INNER MEMBRANE PROTEIN YEBZ"/>
    <property type="match status" value="1"/>
</dbReference>
<feature type="transmembrane region" description="Helical" evidence="6">
    <location>
        <begin position="176"/>
        <end position="200"/>
    </location>
</feature>
<dbReference type="Proteomes" id="UP000016743">
    <property type="component" value="Chromosome"/>
</dbReference>
<dbReference type="Pfam" id="PF04234">
    <property type="entry name" value="CopC"/>
    <property type="match status" value="1"/>
</dbReference>
<keyword evidence="6" id="KW-1133">Transmembrane helix</keyword>
<gene>
    <name evidence="9" type="ORF">O159_26580</name>
</gene>
<dbReference type="InterPro" id="IPR007348">
    <property type="entry name" value="CopC_dom"/>
</dbReference>
<keyword evidence="2" id="KW-0479">Metal-binding</keyword>
<feature type="domain" description="CopC" evidence="8">
    <location>
        <begin position="22"/>
        <end position="118"/>
    </location>
</feature>
<feature type="compositionally biased region" description="Basic and acidic residues" evidence="5">
    <location>
        <begin position="158"/>
        <end position="168"/>
    </location>
</feature>
<dbReference type="GO" id="GO:0030313">
    <property type="term" value="C:cell envelope"/>
    <property type="evidence" value="ECO:0007669"/>
    <property type="project" value="UniProtKB-SubCell"/>
</dbReference>
<evidence type="ECO:0000256" key="2">
    <source>
        <dbReference type="ARBA" id="ARBA00022723"/>
    </source>
</evidence>
<proteinExistence type="predicted"/>
<dbReference type="HOGENOM" id="CLU_087859_0_1_11"/>
<dbReference type="GO" id="GO:0005886">
    <property type="term" value="C:plasma membrane"/>
    <property type="evidence" value="ECO:0007669"/>
    <property type="project" value="TreeGrafter"/>
</dbReference>
<reference evidence="9 10" key="1">
    <citation type="journal article" date="2013" name="Genome Announc.">
        <title>Complete Genome Sequence of Leifsonia xyli subsp. cynodontis Strain DSM46306, a Gram-Positive Bacterial Pathogen of Grasses.</title>
        <authorList>
            <person name="Monteiro-Vitorello C.B."/>
            <person name="Zerillo M.M."/>
            <person name="Van Sluys M.A."/>
            <person name="Camargo L.E."/>
            <person name="Kitajima J.P."/>
        </authorList>
    </citation>
    <scope>NUCLEOTIDE SEQUENCE [LARGE SCALE GENOMIC DNA]</scope>
    <source>
        <strain evidence="9 10">DSM 46306</strain>
    </source>
</reference>
<keyword evidence="4" id="KW-0186">Copper</keyword>
<evidence type="ECO:0000256" key="4">
    <source>
        <dbReference type="ARBA" id="ARBA00023008"/>
    </source>
</evidence>
<evidence type="ECO:0000256" key="3">
    <source>
        <dbReference type="ARBA" id="ARBA00022729"/>
    </source>
</evidence>
<dbReference type="EMBL" id="CP006734">
    <property type="protein sequence ID" value="AGW42568.1"/>
    <property type="molecule type" value="Genomic_DNA"/>
</dbReference>
<organism evidence="9 10">
    <name type="scientific">Leifsonia xyli subsp. cynodontis DSM 46306</name>
    <dbReference type="NCBI Taxonomy" id="1389489"/>
    <lineage>
        <taxon>Bacteria</taxon>
        <taxon>Bacillati</taxon>
        <taxon>Actinomycetota</taxon>
        <taxon>Actinomycetes</taxon>
        <taxon>Micrococcales</taxon>
        <taxon>Microbacteriaceae</taxon>
        <taxon>Leifsonia</taxon>
    </lineage>
</organism>
<evidence type="ECO:0000256" key="7">
    <source>
        <dbReference type="SAM" id="SignalP"/>
    </source>
</evidence>
<keyword evidence="6" id="KW-0812">Transmembrane</keyword>
<evidence type="ECO:0000313" key="10">
    <source>
        <dbReference type="Proteomes" id="UP000016743"/>
    </source>
</evidence>
<dbReference type="KEGG" id="lxy:O159_26580"/>
<dbReference type="InterPro" id="IPR014755">
    <property type="entry name" value="Cu-Rt/internalin_Ig-like"/>
</dbReference>
<evidence type="ECO:0000259" key="8">
    <source>
        <dbReference type="Pfam" id="PF04234"/>
    </source>
</evidence>
<name>U3PFX2_LEIXC</name>
<sequence>MAAGVVAAVAIALAPAATASAHDYLVESSPAAGSVQAQALPDVSLTFNDRVLDLTGDGSSALVQVTDAAGRHFETGCSSIRDRTVTVPVALGGDGTYTVEWQIVSADGHTVSSSIQFRFQAPAGFAAAAGSAERPACGVGAILASSSPTPLAGQQGSGRRDSERRTEAEPPGDSTAIVVGVAVGILALAAAGIAIVLLVARRRPAAAPDDDAGDSA</sequence>
<comment type="subcellular location">
    <subcellularLocation>
        <location evidence="1">Cell envelope</location>
    </subcellularLocation>
</comment>
<evidence type="ECO:0000256" key="6">
    <source>
        <dbReference type="SAM" id="Phobius"/>
    </source>
</evidence>
<protein>
    <recommendedName>
        <fullName evidence="8">CopC domain-containing protein</fullName>
    </recommendedName>
</protein>
<evidence type="ECO:0000256" key="1">
    <source>
        <dbReference type="ARBA" id="ARBA00004196"/>
    </source>
</evidence>
<keyword evidence="3 7" id="KW-0732">Signal</keyword>
<dbReference type="eggNOG" id="COG2372">
    <property type="taxonomic scope" value="Bacteria"/>
</dbReference>
<dbReference type="AlphaFoldDB" id="U3PFX2"/>
<dbReference type="SUPFAM" id="SSF81296">
    <property type="entry name" value="E set domains"/>
    <property type="match status" value="1"/>
</dbReference>
<dbReference type="GO" id="GO:0042597">
    <property type="term" value="C:periplasmic space"/>
    <property type="evidence" value="ECO:0007669"/>
    <property type="project" value="InterPro"/>
</dbReference>
<feature type="signal peptide" evidence="7">
    <location>
        <begin position="1"/>
        <end position="21"/>
    </location>
</feature>
<keyword evidence="6" id="KW-0472">Membrane</keyword>
<dbReference type="InterPro" id="IPR014756">
    <property type="entry name" value="Ig_E-set"/>
</dbReference>
<dbReference type="InterPro" id="IPR032694">
    <property type="entry name" value="CopC/D"/>
</dbReference>
<evidence type="ECO:0000256" key="5">
    <source>
        <dbReference type="SAM" id="MobiDB-lite"/>
    </source>
</evidence>
<dbReference type="GO" id="GO:0046688">
    <property type="term" value="P:response to copper ion"/>
    <property type="evidence" value="ECO:0007669"/>
    <property type="project" value="InterPro"/>
</dbReference>
<dbReference type="Gene3D" id="2.60.40.1220">
    <property type="match status" value="1"/>
</dbReference>
<feature type="region of interest" description="Disordered" evidence="5">
    <location>
        <begin position="147"/>
        <end position="172"/>
    </location>
</feature>
<keyword evidence="10" id="KW-1185">Reference proteome</keyword>
<dbReference type="PATRIC" id="fig|1389489.3.peg.2549"/>
<dbReference type="GO" id="GO:0005507">
    <property type="term" value="F:copper ion binding"/>
    <property type="evidence" value="ECO:0007669"/>
    <property type="project" value="InterPro"/>
</dbReference>
<dbReference type="PANTHER" id="PTHR34820">
    <property type="entry name" value="INNER MEMBRANE PROTEIN YEBZ"/>
    <property type="match status" value="1"/>
</dbReference>
<dbReference type="GO" id="GO:0006825">
    <property type="term" value="P:copper ion transport"/>
    <property type="evidence" value="ECO:0007669"/>
    <property type="project" value="InterPro"/>
</dbReference>
<evidence type="ECO:0000313" key="9">
    <source>
        <dbReference type="EMBL" id="AGW42568.1"/>
    </source>
</evidence>
<accession>U3PFX2</accession>
<dbReference type="STRING" id="1389489.O159_26580"/>